<comment type="caution">
    <text evidence="1">The sequence shown here is derived from an EMBL/GenBank/DDBJ whole genome shotgun (WGS) entry which is preliminary data.</text>
</comment>
<keyword evidence="2" id="KW-1185">Reference proteome</keyword>
<proteinExistence type="predicted"/>
<dbReference type="InterPro" id="IPR029063">
    <property type="entry name" value="SAM-dependent_MTases_sf"/>
</dbReference>
<dbReference type="EMBL" id="WEGH01000006">
    <property type="protein sequence ID" value="MQY09374.1"/>
    <property type="molecule type" value="Genomic_DNA"/>
</dbReference>
<dbReference type="PIRSF" id="PIRSF017393">
    <property type="entry name" value="MTase_SAV2177"/>
    <property type="match status" value="1"/>
</dbReference>
<name>A0A7K0C9B4_9ACTN</name>
<organism evidence="1 2">
    <name type="scientific">Actinomadura macrotermitis</name>
    <dbReference type="NCBI Taxonomy" id="2585200"/>
    <lineage>
        <taxon>Bacteria</taxon>
        <taxon>Bacillati</taxon>
        <taxon>Actinomycetota</taxon>
        <taxon>Actinomycetes</taxon>
        <taxon>Streptosporangiales</taxon>
        <taxon>Thermomonosporaceae</taxon>
        <taxon>Actinomadura</taxon>
    </lineage>
</organism>
<dbReference type="AlphaFoldDB" id="A0A7K0C9B4"/>
<dbReference type="SUPFAM" id="SSF53335">
    <property type="entry name" value="S-adenosyl-L-methionine-dependent methyltransferases"/>
    <property type="match status" value="1"/>
</dbReference>
<protein>
    <recommendedName>
        <fullName evidence="3">SAM-dependent methyltransferase</fullName>
    </recommendedName>
</protein>
<dbReference type="Proteomes" id="UP000487268">
    <property type="component" value="Unassembled WGS sequence"/>
</dbReference>
<dbReference type="RefSeq" id="WP_153541258.1">
    <property type="nucleotide sequence ID" value="NZ_WEGH01000006.1"/>
</dbReference>
<evidence type="ECO:0000313" key="2">
    <source>
        <dbReference type="Proteomes" id="UP000487268"/>
    </source>
</evidence>
<dbReference type="Pfam" id="PF04672">
    <property type="entry name" value="Methyltransf_19"/>
    <property type="match status" value="1"/>
</dbReference>
<reference evidence="1 2" key="1">
    <citation type="submission" date="2019-10" db="EMBL/GenBank/DDBJ databases">
        <title>Actinomadura rubteroloni sp. nov. and Actinomadura macrotermitis sp. nov., isolated from the gut of fungus growing-termite Macrotermes natalensis.</title>
        <authorList>
            <person name="Benndorf R."/>
            <person name="Martin K."/>
            <person name="Kuefner M."/>
            <person name="De Beer W."/>
            <person name="Kaster A.-K."/>
            <person name="Vollmers J."/>
            <person name="Poulsen M."/>
            <person name="Beemelmanns C."/>
        </authorList>
    </citation>
    <scope>NUCLEOTIDE SEQUENCE [LARGE SCALE GENOMIC DNA]</scope>
    <source>
        <strain evidence="1 2">RB68</strain>
    </source>
</reference>
<dbReference type="CDD" id="cd02440">
    <property type="entry name" value="AdoMet_MTases"/>
    <property type="match status" value="1"/>
</dbReference>
<dbReference type="Gene3D" id="3.40.50.150">
    <property type="entry name" value="Vaccinia Virus protein VP39"/>
    <property type="match status" value="1"/>
</dbReference>
<dbReference type="OrthoDB" id="3216820at2"/>
<dbReference type="InterPro" id="IPR006764">
    <property type="entry name" value="SAM_dep_MeTrfase_SAV2177_type"/>
</dbReference>
<evidence type="ECO:0000313" key="1">
    <source>
        <dbReference type="EMBL" id="MQY09374.1"/>
    </source>
</evidence>
<gene>
    <name evidence="1" type="ORF">ACRB68_75000</name>
</gene>
<accession>A0A7K0C9B4</accession>
<sequence>MLGVTDAVGGLDAATPNVARMYDYWLGGKDNFAADRAAAQRVVGISEGRVTEGVRLNRRFLGTAVRQAAEAGVRQFLDVGSGLPTRENVHEVALAARADARVVYVDHDPVVCAHGRALLAGTGDPVGFVQGDLRRPEEILDHPVTRQLIDFAEPVALIFVSVLHFVEDADDPAALVGRFAGRLVPGSRLILSHLASDAFPDQMARAEQVYEGASSRLGARPRAQILGFFDGFELLEPGLTGPPQWLAGGAEDPEARRFAGLVGVGVKR</sequence>
<evidence type="ECO:0008006" key="3">
    <source>
        <dbReference type="Google" id="ProtNLM"/>
    </source>
</evidence>